<dbReference type="CDD" id="cd21037">
    <property type="entry name" value="MLKL_NTD"/>
    <property type="match status" value="1"/>
</dbReference>
<proteinExistence type="predicted"/>
<gene>
    <name evidence="1" type="ORF">CSSPJE1EN2_LOCUS979</name>
</gene>
<evidence type="ECO:0000313" key="2">
    <source>
        <dbReference type="Proteomes" id="UP001497522"/>
    </source>
</evidence>
<evidence type="ECO:0000313" key="1">
    <source>
        <dbReference type="EMBL" id="CAK9857984.1"/>
    </source>
</evidence>
<dbReference type="Proteomes" id="UP001497522">
    <property type="component" value="Chromosome 1"/>
</dbReference>
<name>A0ABP1A673_9BRYO</name>
<organism evidence="1 2">
    <name type="scientific">Sphagnum jensenii</name>
    <dbReference type="NCBI Taxonomy" id="128206"/>
    <lineage>
        <taxon>Eukaryota</taxon>
        <taxon>Viridiplantae</taxon>
        <taxon>Streptophyta</taxon>
        <taxon>Embryophyta</taxon>
        <taxon>Bryophyta</taxon>
        <taxon>Sphagnophytina</taxon>
        <taxon>Sphagnopsida</taxon>
        <taxon>Sphagnales</taxon>
        <taxon>Sphagnaceae</taxon>
        <taxon>Sphagnum</taxon>
    </lineage>
</organism>
<dbReference type="InterPro" id="IPR059179">
    <property type="entry name" value="MLKL-like_MCAfunc"/>
</dbReference>
<keyword evidence="2" id="KW-1185">Reference proteome</keyword>
<protein>
    <recommendedName>
        <fullName evidence="3">Rx N-terminal domain-containing protein</fullName>
    </recommendedName>
</protein>
<accession>A0ABP1A673</accession>
<sequence>MGRPLMEHEEVVHESVGFRVLQLLTLVVGATYNCRFDKENVRFLAGCLKELRLFVNIVHDQVSIPGANGSETLHAWLVQLERTLQSADTMVQRCGKQSRFNIFSRYMTTKGILKSIAEVKELLQQMVLFGFLQLRDVQKQARSMKYMREVLMDLNLADVTRDMSANVMHLNLADVQRTRPIASRLASSSGFLEDDDG</sequence>
<dbReference type="EMBL" id="OZ023702">
    <property type="protein sequence ID" value="CAK9857984.1"/>
    <property type="molecule type" value="Genomic_DNA"/>
</dbReference>
<evidence type="ECO:0008006" key="3">
    <source>
        <dbReference type="Google" id="ProtNLM"/>
    </source>
</evidence>
<reference evidence="1 2" key="1">
    <citation type="submission" date="2024-03" db="EMBL/GenBank/DDBJ databases">
        <authorList>
            <consortium name="ELIXIR-Norway"/>
            <consortium name="Elixir Norway"/>
        </authorList>
    </citation>
    <scope>NUCLEOTIDE SEQUENCE [LARGE SCALE GENOMIC DNA]</scope>
</reference>